<gene>
    <name evidence="7" type="ORF">scyTo_0001613</name>
</gene>
<dbReference type="STRING" id="75743.A0A401PEK0"/>
<proteinExistence type="inferred from homology"/>
<dbReference type="AlphaFoldDB" id="A0A401PEK0"/>
<feature type="non-terminal residue" evidence="7">
    <location>
        <position position="1"/>
    </location>
</feature>
<feature type="transmembrane region" description="Helical" evidence="6">
    <location>
        <begin position="116"/>
        <end position="137"/>
    </location>
</feature>
<keyword evidence="8" id="KW-1185">Reference proteome</keyword>
<evidence type="ECO:0000256" key="6">
    <source>
        <dbReference type="SAM" id="Phobius"/>
    </source>
</evidence>
<organism evidence="7 8">
    <name type="scientific">Scyliorhinus torazame</name>
    <name type="common">Cloudy catshark</name>
    <name type="synonym">Catulus torazame</name>
    <dbReference type="NCBI Taxonomy" id="75743"/>
    <lineage>
        <taxon>Eukaryota</taxon>
        <taxon>Metazoa</taxon>
        <taxon>Chordata</taxon>
        <taxon>Craniata</taxon>
        <taxon>Vertebrata</taxon>
        <taxon>Chondrichthyes</taxon>
        <taxon>Elasmobranchii</taxon>
        <taxon>Galeomorphii</taxon>
        <taxon>Galeoidea</taxon>
        <taxon>Carcharhiniformes</taxon>
        <taxon>Scyliorhinidae</taxon>
        <taxon>Scyliorhinus</taxon>
    </lineage>
</organism>
<dbReference type="OMA" id="YSKLAWI"/>
<reference evidence="7 8" key="1">
    <citation type="journal article" date="2018" name="Nat. Ecol. Evol.">
        <title>Shark genomes provide insights into elasmobranch evolution and the origin of vertebrates.</title>
        <authorList>
            <person name="Hara Y"/>
            <person name="Yamaguchi K"/>
            <person name="Onimaru K"/>
            <person name="Kadota M"/>
            <person name="Koyanagi M"/>
            <person name="Keeley SD"/>
            <person name="Tatsumi K"/>
            <person name="Tanaka K"/>
            <person name="Motone F"/>
            <person name="Kageyama Y"/>
            <person name="Nozu R"/>
            <person name="Adachi N"/>
            <person name="Nishimura O"/>
            <person name="Nakagawa R"/>
            <person name="Tanegashima C"/>
            <person name="Kiyatake I"/>
            <person name="Matsumoto R"/>
            <person name="Murakumo K"/>
            <person name="Nishida K"/>
            <person name="Terakita A"/>
            <person name="Kuratani S"/>
            <person name="Sato K"/>
            <person name="Hyodo S Kuraku.S."/>
        </authorList>
    </citation>
    <scope>NUCLEOTIDE SEQUENCE [LARGE SCALE GENOMIC DNA]</scope>
</reference>
<feature type="transmembrane region" description="Helical" evidence="6">
    <location>
        <begin position="27"/>
        <end position="44"/>
    </location>
</feature>
<dbReference type="PANTHER" id="PTHR16932">
    <property type="entry name" value="INTERFERON ALPHA-INDUCIBLE PROTEIN 27"/>
    <property type="match status" value="1"/>
</dbReference>
<keyword evidence="5 6" id="KW-0472">Membrane</keyword>
<comment type="caution">
    <text evidence="7">The sequence shown here is derived from an EMBL/GenBank/DDBJ whole genome shotgun (WGS) entry which is preliminary data.</text>
</comment>
<dbReference type="GO" id="GO:0016020">
    <property type="term" value="C:membrane"/>
    <property type="evidence" value="ECO:0007669"/>
    <property type="project" value="UniProtKB-SubCell"/>
</dbReference>
<evidence type="ECO:0000256" key="5">
    <source>
        <dbReference type="ARBA" id="ARBA00023136"/>
    </source>
</evidence>
<dbReference type="PANTHER" id="PTHR16932:SF18">
    <property type="entry name" value="INTERFERON, ALPHA-INDUCIBLE PROTEIN 27-LIKE 2"/>
    <property type="match status" value="1"/>
</dbReference>
<dbReference type="Pfam" id="PF06140">
    <property type="entry name" value="Ifi-6-16"/>
    <property type="match status" value="1"/>
</dbReference>
<comment type="subcellular location">
    <subcellularLocation>
        <location evidence="1">Membrane</location>
        <topology evidence="1">Multi-pass membrane protein</topology>
    </subcellularLocation>
</comment>
<evidence type="ECO:0000256" key="1">
    <source>
        <dbReference type="ARBA" id="ARBA00004141"/>
    </source>
</evidence>
<dbReference type="InterPro" id="IPR009311">
    <property type="entry name" value="IFI6/IFI27-like"/>
</dbReference>
<name>A0A401PEK0_SCYTO</name>
<keyword evidence="4 6" id="KW-1133">Transmembrane helix</keyword>
<sequence>IDKQKVTEFYHNLNWTLIFGLWRKLEMNQLTLLILICSFSAAYASPNSKVVLMGLGAALTIYAAHSFIAALGFTATGIAAGSWAATLMSIIARFNGGAVPPGNFVTILQSIGTGGFAFSTIVMLGVIGVLLATIISIKLNIF</sequence>
<dbReference type="OrthoDB" id="440424at2759"/>
<dbReference type="Proteomes" id="UP000288216">
    <property type="component" value="Unassembled WGS sequence"/>
</dbReference>
<protein>
    <submittedName>
        <fullName evidence="7">Uncharacterized protein</fullName>
    </submittedName>
</protein>
<accession>A0A401PEK0</accession>
<evidence type="ECO:0000256" key="3">
    <source>
        <dbReference type="ARBA" id="ARBA00022692"/>
    </source>
</evidence>
<evidence type="ECO:0000313" key="8">
    <source>
        <dbReference type="Proteomes" id="UP000288216"/>
    </source>
</evidence>
<keyword evidence="3 6" id="KW-0812">Transmembrane</keyword>
<dbReference type="InterPro" id="IPR038213">
    <property type="entry name" value="IFI6/IFI27-like_sf"/>
</dbReference>
<evidence type="ECO:0000256" key="2">
    <source>
        <dbReference type="ARBA" id="ARBA00007262"/>
    </source>
</evidence>
<dbReference type="EMBL" id="BFAA01000368">
    <property type="protein sequence ID" value="GCB71541.1"/>
    <property type="molecule type" value="Genomic_DNA"/>
</dbReference>
<evidence type="ECO:0000256" key="4">
    <source>
        <dbReference type="ARBA" id="ARBA00022989"/>
    </source>
</evidence>
<comment type="similarity">
    <text evidence="2">Belongs to the IFI6/IFI27 family.</text>
</comment>
<evidence type="ECO:0000313" key="7">
    <source>
        <dbReference type="EMBL" id="GCB71541.1"/>
    </source>
</evidence>
<dbReference type="Gene3D" id="6.10.110.10">
    <property type="match status" value="1"/>
</dbReference>